<dbReference type="EMBL" id="FNDX01000021">
    <property type="protein sequence ID" value="SDJ65247.1"/>
    <property type="molecule type" value="Genomic_DNA"/>
</dbReference>
<dbReference type="PRINTS" id="PR00344">
    <property type="entry name" value="BCTRLSENSOR"/>
</dbReference>
<accession>A0A1G8VH79</accession>
<dbReference type="InterPro" id="IPR003661">
    <property type="entry name" value="HisK_dim/P_dom"/>
</dbReference>
<dbReference type="InterPro" id="IPR036097">
    <property type="entry name" value="HisK_dim/P_sf"/>
</dbReference>
<comment type="catalytic activity">
    <reaction evidence="1">
        <text>ATP + protein L-histidine = ADP + protein N-phospho-L-histidine.</text>
        <dbReference type="EC" id="2.7.13.3"/>
    </reaction>
</comment>
<dbReference type="Pfam" id="PF00512">
    <property type="entry name" value="HisKA"/>
    <property type="match status" value="1"/>
</dbReference>
<dbReference type="PANTHER" id="PTHR45436:SF5">
    <property type="entry name" value="SENSOR HISTIDINE KINASE TRCS"/>
    <property type="match status" value="1"/>
</dbReference>
<evidence type="ECO:0000256" key="1">
    <source>
        <dbReference type="ARBA" id="ARBA00000085"/>
    </source>
</evidence>
<dbReference type="Gene3D" id="1.10.287.130">
    <property type="match status" value="1"/>
</dbReference>
<keyword evidence="19" id="KW-1185">Reference proteome</keyword>
<evidence type="ECO:0000256" key="9">
    <source>
        <dbReference type="ARBA" id="ARBA00022777"/>
    </source>
</evidence>
<dbReference type="InterPro" id="IPR005467">
    <property type="entry name" value="His_kinase_dom"/>
</dbReference>
<evidence type="ECO:0000256" key="10">
    <source>
        <dbReference type="ARBA" id="ARBA00022840"/>
    </source>
</evidence>
<dbReference type="CDD" id="cd00075">
    <property type="entry name" value="HATPase"/>
    <property type="match status" value="1"/>
</dbReference>
<dbReference type="InterPro" id="IPR004358">
    <property type="entry name" value="Sig_transdc_His_kin-like_C"/>
</dbReference>
<name>A0A1G8VH79_9BACL</name>
<keyword evidence="5" id="KW-0597">Phosphoprotein</keyword>
<dbReference type="InterPro" id="IPR036890">
    <property type="entry name" value="HATPase_C_sf"/>
</dbReference>
<evidence type="ECO:0000313" key="18">
    <source>
        <dbReference type="EMBL" id="SDJ65247.1"/>
    </source>
</evidence>
<gene>
    <name evidence="18" type="ORF">SAMN05216192_12125</name>
</gene>
<feature type="domain" description="Histidine kinase" evidence="16">
    <location>
        <begin position="280"/>
        <end position="498"/>
    </location>
</feature>
<dbReference type="SUPFAM" id="SSF158472">
    <property type="entry name" value="HAMP domain-like"/>
    <property type="match status" value="1"/>
</dbReference>
<evidence type="ECO:0000256" key="15">
    <source>
        <dbReference type="SAM" id="Phobius"/>
    </source>
</evidence>
<dbReference type="GO" id="GO:0005886">
    <property type="term" value="C:plasma membrane"/>
    <property type="evidence" value="ECO:0007669"/>
    <property type="project" value="UniProtKB-SubCell"/>
</dbReference>
<dbReference type="SMART" id="SM00387">
    <property type="entry name" value="HATPase_c"/>
    <property type="match status" value="1"/>
</dbReference>
<dbReference type="InterPro" id="IPR003660">
    <property type="entry name" value="HAMP_dom"/>
</dbReference>
<dbReference type="SMART" id="SM00388">
    <property type="entry name" value="HisKA"/>
    <property type="match status" value="1"/>
</dbReference>
<keyword evidence="4" id="KW-1003">Cell membrane</keyword>
<dbReference type="PROSITE" id="PS50109">
    <property type="entry name" value="HIS_KIN"/>
    <property type="match status" value="1"/>
</dbReference>
<keyword evidence="10" id="KW-0067">ATP-binding</keyword>
<sequence>MKGWTFSRKVSASIALASLIVAAVLGGFVYITFSQWTQKQEKELLTEKLKQFELQIKEVTFLPSLLRPGFGRGSGAAAVLKPDLSSFAADLDEGQTLQLLDAKGRVLAEEGAASGAGAAAEKDTAVLGDVETWKDAMLPGGAETGNGVADSGGTESDRAGGYEAVSSLTLPAFGTVTLRLADSGDSAAAAASREVGRLLLLGLLLAAGAAALAGWLVARSALKPIRSMIGEVQSIGAANLSRRLPLPAAQDELHQLGATFNALLQKLSVSFEQQRRFVADASHELKTPLAIIEGHTHMIQRWGKQSPEVLEESLGYMMDEAGRMRELIAQLLLLAETEEAVPGGAGEECDVQQILHELLPQTVHVGPGVSLSAGEVGDAGPLPVRMPAGACYQVLRNIVENALKYTPEGGSVRIAHEIDLDQVIVSVTDTGIGISSEQLPHIFDRFYRAEGSRSRAKGGSGLGLAIAKAIMERYGGSIAIESIEGAGTKVVLSFVRGTDQGLGI</sequence>
<comment type="subcellular location">
    <subcellularLocation>
        <location evidence="2">Cell membrane</location>
        <topology evidence="2">Multi-pass membrane protein</topology>
    </subcellularLocation>
</comment>
<feature type="domain" description="HAMP" evidence="17">
    <location>
        <begin position="219"/>
        <end position="272"/>
    </location>
</feature>
<dbReference type="PROSITE" id="PS50885">
    <property type="entry name" value="HAMP"/>
    <property type="match status" value="1"/>
</dbReference>
<evidence type="ECO:0000256" key="11">
    <source>
        <dbReference type="ARBA" id="ARBA00022989"/>
    </source>
</evidence>
<feature type="transmembrane region" description="Helical" evidence="15">
    <location>
        <begin position="198"/>
        <end position="218"/>
    </location>
</feature>
<dbReference type="SMART" id="SM00304">
    <property type="entry name" value="HAMP"/>
    <property type="match status" value="1"/>
</dbReference>
<evidence type="ECO:0000256" key="5">
    <source>
        <dbReference type="ARBA" id="ARBA00022553"/>
    </source>
</evidence>
<dbReference type="InterPro" id="IPR050428">
    <property type="entry name" value="TCS_sensor_his_kinase"/>
</dbReference>
<dbReference type="Proteomes" id="UP000199050">
    <property type="component" value="Unassembled WGS sequence"/>
</dbReference>
<dbReference type="SUPFAM" id="SSF55874">
    <property type="entry name" value="ATPase domain of HSP90 chaperone/DNA topoisomerase II/histidine kinase"/>
    <property type="match status" value="1"/>
</dbReference>
<evidence type="ECO:0000256" key="3">
    <source>
        <dbReference type="ARBA" id="ARBA00012438"/>
    </source>
</evidence>
<dbReference type="SUPFAM" id="SSF47384">
    <property type="entry name" value="Homodimeric domain of signal transducing histidine kinase"/>
    <property type="match status" value="1"/>
</dbReference>
<dbReference type="OrthoDB" id="9786919at2"/>
<evidence type="ECO:0000259" key="17">
    <source>
        <dbReference type="PROSITE" id="PS50885"/>
    </source>
</evidence>
<dbReference type="Gene3D" id="6.10.340.10">
    <property type="match status" value="1"/>
</dbReference>
<proteinExistence type="predicted"/>
<keyword evidence="12" id="KW-0902">Two-component regulatory system</keyword>
<feature type="region of interest" description="Disordered" evidence="14">
    <location>
        <begin position="139"/>
        <end position="160"/>
    </location>
</feature>
<organism evidence="18 19">
    <name type="scientific">Paenibacillus typhae</name>
    <dbReference type="NCBI Taxonomy" id="1174501"/>
    <lineage>
        <taxon>Bacteria</taxon>
        <taxon>Bacillati</taxon>
        <taxon>Bacillota</taxon>
        <taxon>Bacilli</taxon>
        <taxon>Bacillales</taxon>
        <taxon>Paenibacillaceae</taxon>
        <taxon>Paenibacillus</taxon>
    </lineage>
</organism>
<keyword evidence="6" id="KW-0808">Transferase</keyword>
<reference evidence="19" key="1">
    <citation type="submission" date="2016-10" db="EMBL/GenBank/DDBJ databases">
        <authorList>
            <person name="Varghese N."/>
            <person name="Submissions S."/>
        </authorList>
    </citation>
    <scope>NUCLEOTIDE SEQUENCE [LARGE SCALE GENOMIC DNA]</scope>
    <source>
        <strain evidence="19">CGMCC 1.11012</strain>
    </source>
</reference>
<evidence type="ECO:0000313" key="19">
    <source>
        <dbReference type="Proteomes" id="UP000199050"/>
    </source>
</evidence>
<evidence type="ECO:0000256" key="12">
    <source>
        <dbReference type="ARBA" id="ARBA00023012"/>
    </source>
</evidence>
<evidence type="ECO:0000256" key="4">
    <source>
        <dbReference type="ARBA" id="ARBA00022475"/>
    </source>
</evidence>
<dbReference type="FunFam" id="1.10.287.130:FF:000001">
    <property type="entry name" value="Two-component sensor histidine kinase"/>
    <property type="match status" value="1"/>
</dbReference>
<evidence type="ECO:0000259" key="16">
    <source>
        <dbReference type="PROSITE" id="PS50109"/>
    </source>
</evidence>
<protein>
    <recommendedName>
        <fullName evidence="3">histidine kinase</fullName>
        <ecNumber evidence="3">2.7.13.3</ecNumber>
    </recommendedName>
</protein>
<dbReference type="RefSeq" id="WP_090716019.1">
    <property type="nucleotide sequence ID" value="NZ_CBCSKY010000021.1"/>
</dbReference>
<evidence type="ECO:0000256" key="14">
    <source>
        <dbReference type="SAM" id="MobiDB-lite"/>
    </source>
</evidence>
<dbReference type="EC" id="2.7.13.3" evidence="3"/>
<evidence type="ECO:0000256" key="6">
    <source>
        <dbReference type="ARBA" id="ARBA00022679"/>
    </source>
</evidence>
<dbReference type="STRING" id="1174501.SAMN05216192_12125"/>
<keyword evidence="7 15" id="KW-0812">Transmembrane</keyword>
<dbReference type="Pfam" id="PF00672">
    <property type="entry name" value="HAMP"/>
    <property type="match status" value="1"/>
</dbReference>
<dbReference type="AlphaFoldDB" id="A0A1G8VH79"/>
<keyword evidence="13 15" id="KW-0472">Membrane</keyword>
<dbReference type="CDD" id="cd06225">
    <property type="entry name" value="HAMP"/>
    <property type="match status" value="1"/>
</dbReference>
<evidence type="ECO:0000256" key="7">
    <source>
        <dbReference type="ARBA" id="ARBA00022692"/>
    </source>
</evidence>
<keyword evidence="8" id="KW-0547">Nucleotide-binding</keyword>
<dbReference type="Gene3D" id="3.30.565.10">
    <property type="entry name" value="Histidine kinase-like ATPase, C-terminal domain"/>
    <property type="match status" value="1"/>
</dbReference>
<dbReference type="FunFam" id="3.30.565.10:FF:000006">
    <property type="entry name" value="Sensor histidine kinase WalK"/>
    <property type="match status" value="1"/>
</dbReference>
<dbReference type="CDD" id="cd00082">
    <property type="entry name" value="HisKA"/>
    <property type="match status" value="1"/>
</dbReference>
<feature type="transmembrane region" description="Helical" evidence="15">
    <location>
        <begin position="12"/>
        <end position="33"/>
    </location>
</feature>
<evidence type="ECO:0000256" key="8">
    <source>
        <dbReference type="ARBA" id="ARBA00022741"/>
    </source>
</evidence>
<dbReference type="Pfam" id="PF02518">
    <property type="entry name" value="HATPase_c"/>
    <property type="match status" value="1"/>
</dbReference>
<evidence type="ECO:0000256" key="13">
    <source>
        <dbReference type="ARBA" id="ARBA00023136"/>
    </source>
</evidence>
<dbReference type="GO" id="GO:0005524">
    <property type="term" value="F:ATP binding"/>
    <property type="evidence" value="ECO:0007669"/>
    <property type="project" value="UniProtKB-KW"/>
</dbReference>
<dbReference type="GO" id="GO:0000155">
    <property type="term" value="F:phosphorelay sensor kinase activity"/>
    <property type="evidence" value="ECO:0007669"/>
    <property type="project" value="InterPro"/>
</dbReference>
<dbReference type="InterPro" id="IPR003594">
    <property type="entry name" value="HATPase_dom"/>
</dbReference>
<dbReference type="PANTHER" id="PTHR45436">
    <property type="entry name" value="SENSOR HISTIDINE KINASE YKOH"/>
    <property type="match status" value="1"/>
</dbReference>
<evidence type="ECO:0000256" key="2">
    <source>
        <dbReference type="ARBA" id="ARBA00004651"/>
    </source>
</evidence>
<keyword evidence="9 18" id="KW-0418">Kinase</keyword>
<keyword evidence="11 15" id="KW-1133">Transmembrane helix</keyword>